<proteinExistence type="predicted"/>
<dbReference type="RefSeq" id="WP_179595354.1">
    <property type="nucleotide sequence ID" value="NZ_JBALPQ010000016.1"/>
</dbReference>
<accession>A0A852T5E0</accession>
<protein>
    <submittedName>
        <fullName evidence="1">Uncharacterized protein</fullName>
    </submittedName>
</protein>
<comment type="caution">
    <text evidence="1">The sequence shown here is derived from an EMBL/GenBank/DDBJ whole genome shotgun (WGS) entry which is preliminary data.</text>
</comment>
<name>A0A852T5E0_9BACI</name>
<dbReference type="Proteomes" id="UP000548423">
    <property type="component" value="Unassembled WGS sequence"/>
</dbReference>
<sequence>MNKDKYPSREELDEAFHFLHDAINRITVEEEEEEMKMEANGNNQMEK</sequence>
<evidence type="ECO:0000313" key="2">
    <source>
        <dbReference type="Proteomes" id="UP000548423"/>
    </source>
</evidence>
<reference evidence="2" key="1">
    <citation type="submission" date="2020-07" db="EMBL/GenBank/DDBJ databases">
        <authorList>
            <person name="Partida-Martinez L."/>
            <person name="Huntemann M."/>
            <person name="Clum A."/>
            <person name="Wang J."/>
            <person name="Palaniappan K."/>
            <person name="Ritter S."/>
            <person name="Chen I.-M."/>
            <person name="Stamatis D."/>
            <person name="Reddy T."/>
            <person name="O'Malley R."/>
            <person name="Daum C."/>
            <person name="Shapiro N."/>
            <person name="Ivanova N."/>
            <person name="Kyrpides N."/>
            <person name="Woyke T."/>
        </authorList>
    </citation>
    <scope>NUCLEOTIDE SEQUENCE [LARGE SCALE GENOMIC DNA]</scope>
    <source>
        <strain evidence="2">AT2.8</strain>
    </source>
</reference>
<dbReference type="AlphaFoldDB" id="A0A852T5E0"/>
<organism evidence="1 2">
    <name type="scientific">Neobacillus niacini</name>
    <dbReference type="NCBI Taxonomy" id="86668"/>
    <lineage>
        <taxon>Bacteria</taxon>
        <taxon>Bacillati</taxon>
        <taxon>Bacillota</taxon>
        <taxon>Bacilli</taxon>
        <taxon>Bacillales</taxon>
        <taxon>Bacillaceae</taxon>
        <taxon>Neobacillus</taxon>
    </lineage>
</organism>
<gene>
    <name evidence="1" type="ORF">F4694_000542</name>
</gene>
<reference evidence="2" key="2">
    <citation type="submission" date="2020-08" db="EMBL/GenBank/DDBJ databases">
        <title>The Agave Microbiome: Exploring the role of microbial communities in plant adaptations to desert environments.</title>
        <authorList>
            <person name="Partida-Martinez L.P."/>
        </authorList>
    </citation>
    <scope>NUCLEOTIDE SEQUENCE [LARGE SCALE GENOMIC DNA]</scope>
    <source>
        <strain evidence="2">AT2.8</strain>
    </source>
</reference>
<dbReference type="EMBL" id="JACCBX010000001">
    <property type="protein sequence ID" value="NYE03823.1"/>
    <property type="molecule type" value="Genomic_DNA"/>
</dbReference>
<evidence type="ECO:0000313" key="1">
    <source>
        <dbReference type="EMBL" id="NYE03823.1"/>
    </source>
</evidence>